<name>A0ABQ2F1N9_9DEIO</name>
<sequence length="144" mass="15147">MSRSLKLRLALILMVLALVTAVGSSVTAAFLTQGAQLVQRVEPADSASASLFGDAEEGTLIGSPQLLIMRDAAAFLPGTTEGGARLVSETYLKDHGIYPLQAKSVWFIRNLVLLAALVMFVLGGLIWLVTRRGATPHSTPGAAT</sequence>
<organism evidence="3 4">
    <name type="scientific">Deinococcus malanensis</name>
    <dbReference type="NCBI Taxonomy" id="1706855"/>
    <lineage>
        <taxon>Bacteria</taxon>
        <taxon>Thermotogati</taxon>
        <taxon>Deinococcota</taxon>
        <taxon>Deinococci</taxon>
        <taxon>Deinococcales</taxon>
        <taxon>Deinococcaceae</taxon>
        <taxon>Deinococcus</taxon>
    </lineage>
</organism>
<proteinExistence type="predicted"/>
<evidence type="ECO:0000313" key="3">
    <source>
        <dbReference type="EMBL" id="GGK41047.1"/>
    </source>
</evidence>
<feature type="chain" id="PRO_5047478467" evidence="2">
    <location>
        <begin position="29"/>
        <end position="144"/>
    </location>
</feature>
<dbReference type="EMBL" id="BMPP01000025">
    <property type="protein sequence ID" value="GGK41047.1"/>
    <property type="molecule type" value="Genomic_DNA"/>
</dbReference>
<dbReference type="Proteomes" id="UP000647587">
    <property type="component" value="Unassembled WGS sequence"/>
</dbReference>
<keyword evidence="1" id="KW-0812">Transmembrane</keyword>
<keyword evidence="2" id="KW-0732">Signal</keyword>
<feature type="signal peptide" evidence="2">
    <location>
        <begin position="1"/>
        <end position="28"/>
    </location>
</feature>
<comment type="caution">
    <text evidence="3">The sequence shown here is derived from an EMBL/GenBank/DDBJ whole genome shotgun (WGS) entry which is preliminary data.</text>
</comment>
<feature type="transmembrane region" description="Helical" evidence="1">
    <location>
        <begin position="106"/>
        <end position="129"/>
    </location>
</feature>
<protein>
    <submittedName>
        <fullName evidence="3">Uncharacterized protein</fullName>
    </submittedName>
</protein>
<evidence type="ECO:0000256" key="1">
    <source>
        <dbReference type="SAM" id="Phobius"/>
    </source>
</evidence>
<accession>A0ABQ2F1N9</accession>
<keyword evidence="4" id="KW-1185">Reference proteome</keyword>
<keyword evidence="1" id="KW-0472">Membrane</keyword>
<gene>
    <name evidence="3" type="ORF">GCM10008955_38610</name>
</gene>
<reference evidence="4" key="1">
    <citation type="journal article" date="2019" name="Int. J. Syst. Evol. Microbiol.">
        <title>The Global Catalogue of Microorganisms (GCM) 10K type strain sequencing project: providing services to taxonomists for standard genome sequencing and annotation.</title>
        <authorList>
            <consortium name="The Broad Institute Genomics Platform"/>
            <consortium name="The Broad Institute Genome Sequencing Center for Infectious Disease"/>
            <person name="Wu L."/>
            <person name="Ma J."/>
        </authorList>
    </citation>
    <scope>NUCLEOTIDE SEQUENCE [LARGE SCALE GENOMIC DNA]</scope>
    <source>
        <strain evidence="4">JCM 30331</strain>
    </source>
</reference>
<evidence type="ECO:0000256" key="2">
    <source>
        <dbReference type="SAM" id="SignalP"/>
    </source>
</evidence>
<keyword evidence="1" id="KW-1133">Transmembrane helix</keyword>
<evidence type="ECO:0000313" key="4">
    <source>
        <dbReference type="Proteomes" id="UP000647587"/>
    </source>
</evidence>
<dbReference type="RefSeq" id="WP_189011713.1">
    <property type="nucleotide sequence ID" value="NZ_BMPP01000025.1"/>
</dbReference>